<dbReference type="Proteomes" id="UP000572680">
    <property type="component" value="Unassembled WGS sequence"/>
</dbReference>
<dbReference type="RefSeq" id="WP_220510439.1">
    <property type="nucleotide sequence ID" value="NZ_BAAALP010000054.1"/>
</dbReference>
<dbReference type="EMBL" id="JACJIA010000018">
    <property type="protein sequence ID" value="MBA8956808.1"/>
    <property type="molecule type" value="Genomic_DNA"/>
</dbReference>
<evidence type="ECO:0000313" key="1">
    <source>
        <dbReference type="EMBL" id="MBA8956808.1"/>
    </source>
</evidence>
<gene>
    <name evidence="1" type="ORF">HNR61_008498</name>
</gene>
<reference evidence="1 2" key="1">
    <citation type="submission" date="2020-08" db="EMBL/GenBank/DDBJ databases">
        <title>Genomic Encyclopedia of Type Strains, Phase IV (KMG-IV): sequencing the most valuable type-strain genomes for metagenomic binning, comparative biology and taxonomic classification.</title>
        <authorList>
            <person name="Goeker M."/>
        </authorList>
    </citation>
    <scope>NUCLEOTIDE SEQUENCE [LARGE SCALE GENOMIC DNA]</scope>
    <source>
        <strain evidence="1 2">DSM 44197</strain>
    </source>
</reference>
<keyword evidence="2" id="KW-1185">Reference proteome</keyword>
<comment type="caution">
    <text evidence="1">The sequence shown here is derived from an EMBL/GenBank/DDBJ whole genome shotgun (WGS) entry which is preliminary data.</text>
</comment>
<proteinExistence type="predicted"/>
<sequence length="71" mass="7391">MYAARVVAAELTALADHLTAHGLVLEMLAGPLTGIYDPSGAGKTLFAFFAAMAETERETIREAAPPSSPTT</sequence>
<dbReference type="AlphaFoldDB" id="A0A7W3LYQ1"/>
<protein>
    <submittedName>
        <fullName evidence="1">DNA invertase Pin-like site-specific DNA recombinase</fullName>
    </submittedName>
</protein>
<accession>A0A7W3LYQ1</accession>
<evidence type="ECO:0000313" key="2">
    <source>
        <dbReference type="Proteomes" id="UP000572680"/>
    </source>
</evidence>
<organism evidence="1 2">
    <name type="scientific">Actinomadura namibiensis</name>
    <dbReference type="NCBI Taxonomy" id="182080"/>
    <lineage>
        <taxon>Bacteria</taxon>
        <taxon>Bacillati</taxon>
        <taxon>Actinomycetota</taxon>
        <taxon>Actinomycetes</taxon>
        <taxon>Streptosporangiales</taxon>
        <taxon>Thermomonosporaceae</taxon>
        <taxon>Actinomadura</taxon>
    </lineage>
</organism>
<name>A0A7W3LYQ1_ACTNM</name>